<accession>D7CJP6</accession>
<keyword evidence="11 13" id="KW-0012">Acyltransferase</keyword>
<feature type="compositionally biased region" description="Basic residues" evidence="14">
    <location>
        <begin position="229"/>
        <end position="239"/>
    </location>
</feature>
<dbReference type="GO" id="GO:0009001">
    <property type="term" value="F:serine O-acetyltransferase activity"/>
    <property type="evidence" value="ECO:0007669"/>
    <property type="project" value="UniProtKB-EC"/>
</dbReference>
<dbReference type="RefSeq" id="WP_013176403.1">
    <property type="nucleotide sequence ID" value="NC_014220.1"/>
</dbReference>
<evidence type="ECO:0000256" key="14">
    <source>
        <dbReference type="SAM" id="MobiDB-lite"/>
    </source>
</evidence>
<dbReference type="SUPFAM" id="SSF51161">
    <property type="entry name" value="Trimeric LpxA-like enzymes"/>
    <property type="match status" value="1"/>
</dbReference>
<keyword evidence="17" id="KW-1185">Reference proteome</keyword>
<reference evidence="16 17" key="2">
    <citation type="journal article" date="2010" name="Stand. Genomic Sci.">
        <title>Complete genome sequence of Syntrophothermus lipocalidus type strain (TGB-C1).</title>
        <authorList>
            <person name="Djao O.D."/>
            <person name="Zhang X."/>
            <person name="Lucas S."/>
            <person name="Lapidus A."/>
            <person name="Del Rio T.G."/>
            <person name="Nolan M."/>
            <person name="Tice H."/>
            <person name="Cheng J.F."/>
            <person name="Han C."/>
            <person name="Tapia R."/>
            <person name="Goodwin L."/>
            <person name="Pitluck S."/>
            <person name="Liolios K."/>
            <person name="Ivanova N."/>
            <person name="Mavromatis K."/>
            <person name="Mikhailova N."/>
            <person name="Ovchinnikova G."/>
            <person name="Pati A."/>
            <person name="Brambilla E."/>
            <person name="Chen A."/>
            <person name="Palaniappan K."/>
            <person name="Land M."/>
            <person name="Hauser L."/>
            <person name="Chang Y.J."/>
            <person name="Jeffries C.D."/>
            <person name="Rohde M."/>
            <person name="Sikorski J."/>
            <person name="Spring S."/>
            <person name="Goker M."/>
            <person name="Detter J.C."/>
            <person name="Woyke T."/>
            <person name="Bristow J."/>
            <person name="Eisen J.A."/>
            <person name="Markowitz V."/>
            <person name="Hugenholtz P."/>
            <person name="Kyrpides N.C."/>
            <person name="Klenk H.P."/>
        </authorList>
    </citation>
    <scope>NUCLEOTIDE SEQUENCE [LARGE SCALE GENOMIC DNA]</scope>
    <source>
        <strain evidence="17">DSM 12680 / TGB-C1</strain>
    </source>
</reference>
<dbReference type="Gene3D" id="2.160.10.10">
    <property type="entry name" value="Hexapeptide repeat proteins"/>
    <property type="match status" value="1"/>
</dbReference>
<evidence type="ECO:0000256" key="2">
    <source>
        <dbReference type="ARBA" id="ARBA00004876"/>
    </source>
</evidence>
<dbReference type="Pfam" id="PF00132">
    <property type="entry name" value="Hexapep"/>
    <property type="match status" value="1"/>
</dbReference>
<evidence type="ECO:0000256" key="9">
    <source>
        <dbReference type="ARBA" id="ARBA00022737"/>
    </source>
</evidence>
<keyword evidence="8 13" id="KW-0808">Transferase</keyword>
<evidence type="ECO:0000256" key="11">
    <source>
        <dbReference type="ARBA" id="ARBA00023315"/>
    </source>
</evidence>
<dbReference type="InterPro" id="IPR011004">
    <property type="entry name" value="Trimer_LpxA-like_sf"/>
</dbReference>
<evidence type="ECO:0000259" key="15">
    <source>
        <dbReference type="Pfam" id="PF06426"/>
    </source>
</evidence>
<reference evidence="17" key="1">
    <citation type="journal article" date="2010" name="Stand. Genomic Sci.">
        <title>Complete genome sequence of Syntrophothermus lipocalidus type strain (TGB-C1T).</title>
        <authorList>
            <consortium name="US DOE Joint Genome Institute (JGI-PGF)"/>
            <person name="Djao O."/>
            <person name="Zhang X."/>
            <person name="Lucas S."/>
            <person name="Lapidus A."/>
            <person name="Glavina Del Rio T."/>
            <person name="Nolan M."/>
            <person name="Tice H."/>
            <person name="Cheng J."/>
            <person name="Han C."/>
            <person name="Tapia R."/>
            <person name="Goodwin L."/>
            <person name="Pitluck S."/>
            <person name="Liolios K."/>
            <person name="Ivanova N."/>
            <person name="Mavromatis K."/>
            <person name="Mikhailova N."/>
            <person name="Ovchinnikova G."/>
            <person name="Pati A."/>
            <person name="Brambilla E."/>
            <person name="Chen A."/>
            <person name="Palaniappan K."/>
            <person name="Land M."/>
            <person name="Hauser L."/>
            <person name="Chang Y."/>
            <person name="Jeffries C."/>
            <person name="Rohde M."/>
            <person name="Sikorski J."/>
            <person name="Spring S."/>
            <person name="Goker M."/>
            <person name="Detter J."/>
            <person name="Woyke T."/>
            <person name="Bristow J."/>
            <person name="Eisen J."/>
            <person name="Markowitz V."/>
            <person name="Hugenholtz P."/>
            <person name="Kyrpides N."/>
            <person name="Klenk H."/>
        </authorList>
    </citation>
    <scope>NUCLEOTIDE SEQUENCE [LARGE SCALE GENOMIC DNA]</scope>
    <source>
        <strain evidence="17">DSM 12680 / TGB-C1</strain>
    </source>
</reference>
<evidence type="ECO:0000256" key="6">
    <source>
        <dbReference type="ARBA" id="ARBA00022490"/>
    </source>
</evidence>
<dbReference type="GO" id="GO:0006535">
    <property type="term" value="P:cysteine biosynthetic process from serine"/>
    <property type="evidence" value="ECO:0007669"/>
    <property type="project" value="InterPro"/>
</dbReference>
<evidence type="ECO:0000256" key="1">
    <source>
        <dbReference type="ARBA" id="ARBA00004496"/>
    </source>
</evidence>
<feature type="region of interest" description="Disordered" evidence="14">
    <location>
        <begin position="220"/>
        <end position="239"/>
    </location>
</feature>
<evidence type="ECO:0000313" key="17">
    <source>
        <dbReference type="Proteomes" id="UP000000378"/>
    </source>
</evidence>
<sequence length="239" mass="26331">MGWFSTLKRDIEVVFERDPVARSVLEVVLCYPGFHAIVFHRIAHYFYCHRFFLIARLISHISRFLTGIEIHPGARIGRGFFIDHGSGVVIGETTEIGDNVTIYQGVTLGGTGKQKGKRHPTIGNNVVISAGAKVLGSFTVGDNSKIGAGSVVLKSVPPNSTVVGVPGRLVIRDGAKVEDGRVEVDLEHHLLPDPIADTLAALQEKIQELETKIEMFERKDRRDTGLQHLKQKKGKTKYA</sequence>
<dbReference type="InterPro" id="IPR053376">
    <property type="entry name" value="Serine_acetyltransferase"/>
</dbReference>
<comment type="similarity">
    <text evidence="3 13">Belongs to the transferase hexapeptide repeat family.</text>
</comment>
<dbReference type="UniPathway" id="UPA00136">
    <property type="reaction ID" value="UER00199"/>
</dbReference>
<evidence type="ECO:0000256" key="13">
    <source>
        <dbReference type="PIRNR" id="PIRNR000441"/>
    </source>
</evidence>
<evidence type="ECO:0000256" key="5">
    <source>
        <dbReference type="ARBA" id="ARBA00018522"/>
    </source>
</evidence>
<dbReference type="CDD" id="cd03354">
    <property type="entry name" value="LbH_SAT"/>
    <property type="match status" value="1"/>
</dbReference>
<dbReference type="InterPro" id="IPR005881">
    <property type="entry name" value="Ser_O-AcTrfase"/>
</dbReference>
<gene>
    <name evidence="16" type="ordered locus">Slip_2260</name>
</gene>
<dbReference type="InterPro" id="IPR045304">
    <property type="entry name" value="LbH_SAT"/>
</dbReference>
<dbReference type="Proteomes" id="UP000000378">
    <property type="component" value="Chromosome"/>
</dbReference>
<dbReference type="NCBIfam" id="NF041874">
    <property type="entry name" value="EPS_EpsC"/>
    <property type="match status" value="1"/>
</dbReference>
<dbReference type="EC" id="2.3.1.30" evidence="4 13"/>
<dbReference type="Pfam" id="PF06426">
    <property type="entry name" value="SATase_N"/>
    <property type="match status" value="1"/>
</dbReference>
<dbReference type="NCBIfam" id="TIGR01172">
    <property type="entry name" value="cysE"/>
    <property type="match status" value="1"/>
</dbReference>
<dbReference type="OrthoDB" id="9801456at2"/>
<keyword evidence="10" id="KW-0198">Cysteine biosynthesis</keyword>
<comment type="catalytic activity">
    <reaction evidence="12 13">
        <text>L-serine + acetyl-CoA = O-acetyl-L-serine + CoA</text>
        <dbReference type="Rhea" id="RHEA:24560"/>
        <dbReference type="ChEBI" id="CHEBI:33384"/>
        <dbReference type="ChEBI" id="CHEBI:57287"/>
        <dbReference type="ChEBI" id="CHEBI:57288"/>
        <dbReference type="ChEBI" id="CHEBI:58340"/>
        <dbReference type="EC" id="2.3.1.30"/>
    </reaction>
</comment>
<keyword evidence="7" id="KW-0028">Amino-acid biosynthesis</keyword>
<comment type="pathway">
    <text evidence="2">Amino-acid biosynthesis; L-cysteine biosynthesis; L-cysteine from L-serine: step 1/2.</text>
</comment>
<dbReference type="PANTHER" id="PTHR42811">
    <property type="entry name" value="SERINE ACETYLTRANSFERASE"/>
    <property type="match status" value="1"/>
</dbReference>
<evidence type="ECO:0000256" key="12">
    <source>
        <dbReference type="ARBA" id="ARBA00049486"/>
    </source>
</evidence>
<dbReference type="EMBL" id="CP002048">
    <property type="protein sequence ID" value="ADI03001.1"/>
    <property type="molecule type" value="Genomic_DNA"/>
</dbReference>
<dbReference type="FunFam" id="1.10.3130.10:FF:000003">
    <property type="entry name" value="Serine acetyltransferase"/>
    <property type="match status" value="1"/>
</dbReference>
<keyword evidence="6" id="KW-0963">Cytoplasm</keyword>
<evidence type="ECO:0000256" key="4">
    <source>
        <dbReference type="ARBA" id="ARBA00013266"/>
    </source>
</evidence>
<evidence type="ECO:0000313" key="16">
    <source>
        <dbReference type="EMBL" id="ADI03001.1"/>
    </source>
</evidence>
<dbReference type="STRING" id="643648.Slip_2260"/>
<dbReference type="AlphaFoldDB" id="D7CJP6"/>
<keyword evidence="9" id="KW-0677">Repeat</keyword>
<feature type="domain" description="Serine acetyltransferase N-terminal" evidence="15">
    <location>
        <begin position="6"/>
        <end position="37"/>
    </location>
</feature>
<dbReference type="InterPro" id="IPR042122">
    <property type="entry name" value="Ser_AcTrfase_N_sf"/>
</dbReference>
<dbReference type="InterPro" id="IPR010493">
    <property type="entry name" value="Ser_AcTrfase_N"/>
</dbReference>
<dbReference type="InterPro" id="IPR001451">
    <property type="entry name" value="Hexapep"/>
</dbReference>
<dbReference type="KEGG" id="slp:Slip_2260"/>
<dbReference type="FunFam" id="2.160.10.10:FF:000007">
    <property type="entry name" value="Serine acetyltransferase"/>
    <property type="match status" value="1"/>
</dbReference>
<dbReference type="PIRSF" id="PIRSF000441">
    <property type="entry name" value="CysE"/>
    <property type="match status" value="1"/>
</dbReference>
<name>D7CJP6_SYNLT</name>
<dbReference type="eggNOG" id="COG1045">
    <property type="taxonomic scope" value="Bacteria"/>
</dbReference>
<dbReference type="HOGENOM" id="CLU_051638_10_0_9"/>
<evidence type="ECO:0000256" key="7">
    <source>
        <dbReference type="ARBA" id="ARBA00022605"/>
    </source>
</evidence>
<comment type="subcellular location">
    <subcellularLocation>
        <location evidence="1">Cytoplasm</location>
    </subcellularLocation>
</comment>
<evidence type="ECO:0000256" key="8">
    <source>
        <dbReference type="ARBA" id="ARBA00022679"/>
    </source>
</evidence>
<proteinExistence type="inferred from homology"/>
<organism evidence="16 17">
    <name type="scientific">Syntrophothermus lipocalidus (strain DSM 12680 / TGB-C1)</name>
    <dbReference type="NCBI Taxonomy" id="643648"/>
    <lineage>
        <taxon>Bacteria</taxon>
        <taxon>Bacillati</taxon>
        <taxon>Bacillota</taxon>
        <taxon>Clostridia</taxon>
        <taxon>Eubacteriales</taxon>
        <taxon>Syntrophomonadaceae</taxon>
        <taxon>Syntrophothermus</taxon>
    </lineage>
</organism>
<evidence type="ECO:0000256" key="10">
    <source>
        <dbReference type="ARBA" id="ARBA00023192"/>
    </source>
</evidence>
<protein>
    <recommendedName>
        <fullName evidence="5 13">Serine acetyltransferase</fullName>
        <ecNumber evidence="4 13">2.3.1.30</ecNumber>
    </recommendedName>
</protein>
<dbReference type="GO" id="GO:0005737">
    <property type="term" value="C:cytoplasm"/>
    <property type="evidence" value="ECO:0007669"/>
    <property type="project" value="UniProtKB-SubCell"/>
</dbReference>
<evidence type="ECO:0000256" key="3">
    <source>
        <dbReference type="ARBA" id="ARBA00007274"/>
    </source>
</evidence>
<dbReference type="Gene3D" id="1.10.3130.10">
    <property type="entry name" value="serine acetyltransferase, domain 1"/>
    <property type="match status" value="1"/>
</dbReference>